<dbReference type="AlphaFoldDB" id="A0A5B0A1E1"/>
<feature type="region of interest" description="Disordered" evidence="1">
    <location>
        <begin position="1"/>
        <end position="23"/>
    </location>
</feature>
<keyword evidence="3" id="KW-1185">Reference proteome</keyword>
<accession>A0A5B0A1E1</accession>
<feature type="compositionally biased region" description="Low complexity" evidence="1">
    <location>
        <begin position="1"/>
        <end position="10"/>
    </location>
</feature>
<dbReference type="RefSeq" id="WP_149515150.1">
    <property type="nucleotide sequence ID" value="NZ_VDFC01000069.1"/>
</dbReference>
<name>A0A5B0A1E1_9ACTN</name>
<organism evidence="2 3">
    <name type="scientific">Streptomyces apricus</name>
    <dbReference type="NCBI Taxonomy" id="1828112"/>
    <lineage>
        <taxon>Bacteria</taxon>
        <taxon>Bacillati</taxon>
        <taxon>Actinomycetota</taxon>
        <taxon>Actinomycetes</taxon>
        <taxon>Kitasatosporales</taxon>
        <taxon>Streptomycetaceae</taxon>
        <taxon>Streptomyces</taxon>
    </lineage>
</organism>
<evidence type="ECO:0000256" key="1">
    <source>
        <dbReference type="SAM" id="MobiDB-lite"/>
    </source>
</evidence>
<comment type="caution">
    <text evidence="2">The sequence shown here is derived from an EMBL/GenBank/DDBJ whole genome shotgun (WGS) entry which is preliminary data.</text>
</comment>
<protein>
    <submittedName>
        <fullName evidence="2">Uncharacterized protein</fullName>
    </submittedName>
</protein>
<sequence>MPEGPTPEGSTPGGPLGTAMRTVTFPDGSNGIILVKAGTSQEDADALAARVWAERSERRPGGE</sequence>
<dbReference type="OrthoDB" id="4315325at2"/>
<evidence type="ECO:0000313" key="2">
    <source>
        <dbReference type="EMBL" id="KAA0923404.1"/>
    </source>
</evidence>
<gene>
    <name evidence="2" type="ORF">FGF04_33465</name>
</gene>
<dbReference type="EMBL" id="VDFC01000069">
    <property type="protein sequence ID" value="KAA0923404.1"/>
    <property type="molecule type" value="Genomic_DNA"/>
</dbReference>
<reference evidence="2 3" key="1">
    <citation type="submission" date="2019-05" db="EMBL/GenBank/DDBJ databases">
        <authorList>
            <person name="Hariharan J."/>
            <person name="Choudoir M.J."/>
            <person name="Diebold P."/>
            <person name="Panke-Buisse K."/>
            <person name="Buckley D.H."/>
        </authorList>
    </citation>
    <scope>NUCLEOTIDE SEQUENCE [LARGE SCALE GENOMIC DNA]</scope>
    <source>
        <strain evidence="2 3">SUN51</strain>
    </source>
</reference>
<evidence type="ECO:0000313" key="3">
    <source>
        <dbReference type="Proteomes" id="UP000324965"/>
    </source>
</evidence>
<proteinExistence type="predicted"/>
<dbReference type="Proteomes" id="UP000324965">
    <property type="component" value="Unassembled WGS sequence"/>
</dbReference>